<feature type="transmembrane region" description="Helical" evidence="13">
    <location>
        <begin position="1036"/>
        <end position="1061"/>
    </location>
</feature>
<evidence type="ECO:0000313" key="17">
    <source>
        <dbReference type="Proteomes" id="UP000663852"/>
    </source>
</evidence>
<dbReference type="SUPFAM" id="SSF52540">
    <property type="entry name" value="P-loop containing nucleoside triphosphate hydrolases"/>
    <property type="match status" value="2"/>
</dbReference>
<evidence type="ECO:0000256" key="12">
    <source>
        <dbReference type="SAM" id="MobiDB-lite"/>
    </source>
</evidence>
<evidence type="ECO:0000256" key="1">
    <source>
        <dbReference type="ARBA" id="ARBA00004141"/>
    </source>
</evidence>
<protein>
    <submittedName>
        <fullName evidence="16">Uncharacterized protein</fullName>
    </submittedName>
</protein>
<proteinExistence type="inferred from homology"/>
<feature type="region of interest" description="Disordered" evidence="12">
    <location>
        <begin position="1"/>
        <end position="23"/>
    </location>
</feature>
<gene>
    <name evidence="16" type="ORF">EDS130_LOCUS30975</name>
</gene>
<dbReference type="FunFam" id="3.40.50.300:FF:000479">
    <property type="entry name" value="Multidrug resistance protein 1A"/>
    <property type="match status" value="1"/>
</dbReference>
<keyword evidence="6" id="KW-0547">Nucleotide-binding</keyword>
<evidence type="ECO:0000313" key="16">
    <source>
        <dbReference type="EMBL" id="CAF1307937.1"/>
    </source>
</evidence>
<dbReference type="FunFam" id="1.20.1560.10:FF:000009">
    <property type="entry name" value="ABC transporter B family member 1"/>
    <property type="match status" value="1"/>
</dbReference>
<dbReference type="OrthoDB" id="10054693at2759"/>
<reference evidence="16" key="1">
    <citation type="submission" date="2021-02" db="EMBL/GenBank/DDBJ databases">
        <authorList>
            <person name="Nowell W R."/>
        </authorList>
    </citation>
    <scope>NUCLEOTIDE SEQUENCE</scope>
</reference>
<evidence type="ECO:0000256" key="11">
    <source>
        <dbReference type="ARBA" id="ARBA00023180"/>
    </source>
</evidence>
<dbReference type="PROSITE" id="PS50893">
    <property type="entry name" value="ABC_TRANSPORTER_2"/>
    <property type="match status" value="2"/>
</dbReference>
<dbReference type="GO" id="GO:0015421">
    <property type="term" value="F:ABC-type oligopeptide transporter activity"/>
    <property type="evidence" value="ECO:0007669"/>
    <property type="project" value="TreeGrafter"/>
</dbReference>
<accession>A0A815E5L4</accession>
<dbReference type="GO" id="GO:0005524">
    <property type="term" value="F:ATP binding"/>
    <property type="evidence" value="ECO:0007669"/>
    <property type="project" value="UniProtKB-KW"/>
</dbReference>
<sequence>MATMRPEDNRKHQPASEDEIRPIPTGTLNRAAANHGNEACYFNSIDLPGLYDNTTEAATLQIKHTIDMRKKLLNFLLSREEFFNIHRFIPSGDTAIIRQRGRDKIDKNSIVTRMASKVDISQIEINETISKKRQIRSLFHYATKLDWFYMFLAGLVSILHGTTIQVLLIVFGNVTNLFTNRSTDLCMTNSTSLSQLNCSSYNQSNIEEIFPLCNFTRLPSKLASEIGQQSVYIAVMGCIVFVFGYIQDTLWALTSERQTFRMRQSIFRLLMRQNIEYFDTHHVADMNTVLMENINKVKDGLGHHLGTILQCLATFLAGFIIGLIKNWKLSLVLLSFSPILITCLLVLSKMMSKMITTEISAYAKAGTIAQEVLSSIRMVFAYNGMDHEYHRYTQNLHSARKTGIRKGIVFGIMMGFIRLVIFVIYAVGFIYGTHLIQTENSTIGDVFVVFFGIFIAVFSLGQATNTLRYQNEAICAVNSVRTLLNLDVFEQVHQQRKEFDRQVNIHGDITFDNVSFAYPSRPNSVIISNVTFHVKCGETVAIVGSNGSGKSSCLQLLQGFYEPTNGSISLDGIPLDKYDVDWLRENMSVVSQDAVLFSTSIRENIMCGNRNATVNDMLQVAKLTNLDRIVERFPQGYDTIIGDNSNHQLSGGQKQLICVARALIKQAKLMLLDECTSALDYENESNIMEILKQSSSNRTTIIITHRISTIRHASRILVMQDGRIVEQGTHEELIAVKNVYYNMVHNCEQNHRMIDDFERVESDLERHENNSNQPSIVVNDQTDTTSEDRNIRSPTWYMLKLNRPEWLYILFGCVASFCTGGFQPAVGILISKIIAVFQMCSTDEQKDRIGLYVLIFFIFAILIWITVFLQNFLFAYSGESLIQRIRSKLFKTYMGQEISWFDDPSHNTGSLCLQLSSEASAVQKSVGVHLGTIFETFGNLGTGTVLSFVYGWELTLVIIGFLPFLIISGVINMKLVDKYTKRDLITFKEVSQLSMEVLKNIRTVRQLTKEDDFILRYETLLSKPHRLACKRAHLNGFLFSFSNAMVFFAQSALTAFAVFLVTNNRMTFENVLIVFNCILLGAQAAGQTVSISSDYGKALRATKNIIKLFEAEKQLTEKNSSAGMKLTDFQGNIELSINSFAYPARPNVSVLKNLQINIRAGQSVALVGLYSLRSKNGCGKSTIMQLIQRFYDVYNGHLLIDSTELRHLNLQWYRSQIGYLSQTPVLFNITIEENIAYGDLSRTISQDEIIKAAKDAHAHSFIDNLPEKYKTMVGPNAERLSGGQRQSIALARLFIRNPRILLLDECTSAMDHINEKAIENSLSGIKQNRTSIVIGHHLSSIQHADIIYVIHHQGHVVESGTHETLMAARGYYYKLALDLIH</sequence>
<evidence type="ECO:0000256" key="8">
    <source>
        <dbReference type="ARBA" id="ARBA00022967"/>
    </source>
</evidence>
<feature type="domain" description="ABC transporter" evidence="14">
    <location>
        <begin position="1135"/>
        <end position="1378"/>
    </location>
</feature>
<dbReference type="FunFam" id="3.40.50.300:FF:000218">
    <property type="entry name" value="Multidrug ABC transporter ATP-binding protein"/>
    <property type="match status" value="1"/>
</dbReference>
<feature type="transmembrane region" description="Helical" evidence="13">
    <location>
        <begin position="231"/>
        <end position="253"/>
    </location>
</feature>
<dbReference type="Pfam" id="PF00664">
    <property type="entry name" value="ABC_membrane"/>
    <property type="match status" value="2"/>
</dbReference>
<keyword evidence="8" id="KW-1278">Translocase</keyword>
<feature type="transmembrane region" description="Helical" evidence="13">
    <location>
        <begin position="956"/>
        <end position="976"/>
    </location>
</feature>
<dbReference type="Pfam" id="PF00005">
    <property type="entry name" value="ABC_tran"/>
    <property type="match status" value="2"/>
</dbReference>
<dbReference type="CDD" id="cd18577">
    <property type="entry name" value="ABC_6TM_Pgp_ABCB1_D1_like"/>
    <property type="match status" value="1"/>
</dbReference>
<feature type="transmembrane region" description="Helical" evidence="13">
    <location>
        <begin position="443"/>
        <end position="461"/>
    </location>
</feature>
<evidence type="ECO:0000256" key="2">
    <source>
        <dbReference type="ARBA" id="ARBA00007577"/>
    </source>
</evidence>
<comment type="subcellular location">
    <subcellularLocation>
        <location evidence="1">Membrane</location>
        <topology evidence="1">Multi-pass membrane protein</topology>
    </subcellularLocation>
</comment>
<dbReference type="CDD" id="cd18578">
    <property type="entry name" value="ABC_6TM_Pgp_ABCB1_D2_like"/>
    <property type="match status" value="1"/>
</dbReference>
<evidence type="ECO:0000259" key="15">
    <source>
        <dbReference type="PROSITE" id="PS50929"/>
    </source>
</evidence>
<dbReference type="GO" id="GO:0016887">
    <property type="term" value="F:ATP hydrolysis activity"/>
    <property type="evidence" value="ECO:0007669"/>
    <property type="project" value="InterPro"/>
</dbReference>
<comment type="caution">
    <text evidence="16">The sequence shown here is derived from an EMBL/GenBank/DDBJ whole genome shotgun (WGS) entry which is preliminary data.</text>
</comment>
<keyword evidence="11" id="KW-0325">Glycoprotein</keyword>
<dbReference type="PROSITE" id="PS50929">
    <property type="entry name" value="ABC_TM1F"/>
    <property type="match status" value="2"/>
</dbReference>
<dbReference type="PROSITE" id="PS00211">
    <property type="entry name" value="ABC_TRANSPORTER_1"/>
    <property type="match status" value="1"/>
</dbReference>
<keyword evidence="10 13" id="KW-0472">Membrane</keyword>
<feature type="transmembrane region" description="Helical" evidence="13">
    <location>
        <begin position="305"/>
        <end position="324"/>
    </location>
</feature>
<dbReference type="InterPro" id="IPR039421">
    <property type="entry name" value="Type_1_exporter"/>
</dbReference>
<dbReference type="Proteomes" id="UP000663852">
    <property type="component" value="Unassembled WGS sequence"/>
</dbReference>
<keyword evidence="4 13" id="KW-0812">Transmembrane</keyword>
<evidence type="ECO:0000256" key="3">
    <source>
        <dbReference type="ARBA" id="ARBA00022448"/>
    </source>
</evidence>
<dbReference type="GO" id="GO:0090374">
    <property type="term" value="P:oligopeptide export from mitochondrion"/>
    <property type="evidence" value="ECO:0007669"/>
    <property type="project" value="TreeGrafter"/>
</dbReference>
<dbReference type="InterPro" id="IPR003593">
    <property type="entry name" value="AAA+_ATPase"/>
</dbReference>
<dbReference type="SMART" id="SM00382">
    <property type="entry name" value="AAA"/>
    <property type="match status" value="2"/>
</dbReference>
<feature type="domain" description="ABC transmembrane type-1" evidence="15">
    <location>
        <begin position="810"/>
        <end position="1097"/>
    </location>
</feature>
<feature type="transmembrane region" description="Helical" evidence="13">
    <location>
        <begin position="147"/>
        <end position="171"/>
    </location>
</feature>
<dbReference type="Gene3D" id="3.40.50.300">
    <property type="entry name" value="P-loop containing nucleotide triphosphate hydrolases"/>
    <property type="match status" value="2"/>
</dbReference>
<dbReference type="PANTHER" id="PTHR43394:SF27">
    <property type="entry name" value="ATP-DEPENDENT TRANSLOCASE ABCB1-LIKE"/>
    <property type="match status" value="1"/>
</dbReference>
<dbReference type="GO" id="GO:0005743">
    <property type="term" value="C:mitochondrial inner membrane"/>
    <property type="evidence" value="ECO:0007669"/>
    <property type="project" value="TreeGrafter"/>
</dbReference>
<evidence type="ECO:0000256" key="6">
    <source>
        <dbReference type="ARBA" id="ARBA00022741"/>
    </source>
</evidence>
<feature type="domain" description="ABC transporter" evidence="14">
    <location>
        <begin position="509"/>
        <end position="746"/>
    </location>
</feature>
<dbReference type="InterPro" id="IPR011527">
    <property type="entry name" value="ABC1_TM_dom"/>
</dbReference>
<evidence type="ECO:0000259" key="14">
    <source>
        <dbReference type="PROSITE" id="PS50893"/>
    </source>
</evidence>
<evidence type="ECO:0000256" key="9">
    <source>
        <dbReference type="ARBA" id="ARBA00022989"/>
    </source>
</evidence>
<feature type="domain" description="ABC transmembrane type-1" evidence="15">
    <location>
        <begin position="151"/>
        <end position="467"/>
    </location>
</feature>
<dbReference type="SUPFAM" id="SSF90123">
    <property type="entry name" value="ABC transporter transmembrane region"/>
    <property type="match status" value="2"/>
</dbReference>
<feature type="transmembrane region" description="Helical" evidence="13">
    <location>
        <begin position="408"/>
        <end position="431"/>
    </location>
</feature>
<feature type="transmembrane region" description="Helical" evidence="13">
    <location>
        <begin position="330"/>
        <end position="347"/>
    </location>
</feature>
<dbReference type="PANTHER" id="PTHR43394">
    <property type="entry name" value="ATP-DEPENDENT PERMEASE MDL1, MITOCHONDRIAL"/>
    <property type="match status" value="1"/>
</dbReference>
<keyword evidence="3" id="KW-0813">Transport</keyword>
<feature type="compositionally biased region" description="Basic and acidic residues" evidence="12">
    <location>
        <begin position="1"/>
        <end position="21"/>
    </location>
</feature>
<feature type="transmembrane region" description="Helical" evidence="13">
    <location>
        <begin position="849"/>
        <end position="876"/>
    </location>
</feature>
<dbReference type="InterPro" id="IPR036640">
    <property type="entry name" value="ABC1_TM_sf"/>
</dbReference>
<evidence type="ECO:0000256" key="4">
    <source>
        <dbReference type="ARBA" id="ARBA00022692"/>
    </source>
</evidence>
<comment type="similarity">
    <text evidence="2">Belongs to the ABC transporter superfamily. ABCB family. Multidrug resistance exporter (TC 3.A.1.201) subfamily.</text>
</comment>
<evidence type="ECO:0000256" key="13">
    <source>
        <dbReference type="SAM" id="Phobius"/>
    </source>
</evidence>
<organism evidence="16 17">
    <name type="scientific">Adineta ricciae</name>
    <name type="common">Rotifer</name>
    <dbReference type="NCBI Taxonomy" id="249248"/>
    <lineage>
        <taxon>Eukaryota</taxon>
        <taxon>Metazoa</taxon>
        <taxon>Spiralia</taxon>
        <taxon>Gnathifera</taxon>
        <taxon>Rotifera</taxon>
        <taxon>Eurotatoria</taxon>
        <taxon>Bdelloidea</taxon>
        <taxon>Adinetida</taxon>
        <taxon>Adinetidae</taxon>
        <taxon>Adineta</taxon>
    </lineage>
</organism>
<dbReference type="EMBL" id="CAJNOJ010000222">
    <property type="protein sequence ID" value="CAF1307937.1"/>
    <property type="molecule type" value="Genomic_DNA"/>
</dbReference>
<evidence type="ECO:0000256" key="7">
    <source>
        <dbReference type="ARBA" id="ARBA00022840"/>
    </source>
</evidence>
<keyword evidence="9 13" id="KW-1133">Transmembrane helix</keyword>
<evidence type="ECO:0000256" key="5">
    <source>
        <dbReference type="ARBA" id="ARBA00022737"/>
    </source>
</evidence>
<name>A0A815E5L4_ADIRI</name>
<evidence type="ECO:0000256" key="10">
    <source>
        <dbReference type="ARBA" id="ARBA00023136"/>
    </source>
</evidence>
<dbReference type="InterPro" id="IPR003439">
    <property type="entry name" value="ABC_transporter-like_ATP-bd"/>
</dbReference>
<dbReference type="InterPro" id="IPR017871">
    <property type="entry name" value="ABC_transporter-like_CS"/>
</dbReference>
<dbReference type="InterPro" id="IPR027417">
    <property type="entry name" value="P-loop_NTPase"/>
</dbReference>
<keyword evidence="7" id="KW-0067">ATP-binding</keyword>
<keyword evidence="5" id="KW-0677">Repeat</keyword>
<dbReference type="Gene3D" id="1.20.1560.10">
    <property type="entry name" value="ABC transporter type 1, transmembrane domain"/>
    <property type="match status" value="1"/>
</dbReference>